<reference evidence="3" key="4">
    <citation type="submission" date="2023-01" db="EMBL/GenBank/DDBJ databases">
        <title>Draft genome sequence of Aliivibrio sifiae strain NBRC 105001.</title>
        <authorList>
            <person name="Sun Q."/>
            <person name="Mori K."/>
        </authorList>
    </citation>
    <scope>NUCLEOTIDE SEQUENCE</scope>
    <source>
        <strain evidence="3">NBRC 105001</strain>
    </source>
</reference>
<keyword evidence="6" id="KW-1185">Reference proteome</keyword>
<dbReference type="SMART" id="SM00448">
    <property type="entry name" value="REC"/>
    <property type="match status" value="1"/>
</dbReference>
<dbReference type="InterPro" id="IPR001789">
    <property type="entry name" value="Sig_transdc_resp-reg_receiver"/>
</dbReference>
<dbReference type="AlphaFoldDB" id="A0A2S7X970"/>
<dbReference type="OrthoDB" id="5902636at2"/>
<evidence type="ECO:0000313" key="5">
    <source>
        <dbReference type="Proteomes" id="UP000239273"/>
    </source>
</evidence>
<evidence type="ECO:0000313" key="3">
    <source>
        <dbReference type="EMBL" id="GLR73521.1"/>
    </source>
</evidence>
<protein>
    <submittedName>
        <fullName evidence="3">Response regulator</fullName>
    </submittedName>
</protein>
<dbReference type="SUPFAM" id="SSF52172">
    <property type="entry name" value="CheY-like"/>
    <property type="match status" value="1"/>
</dbReference>
<accession>A0A2S7X970</accession>
<dbReference type="EMBL" id="BSOU01000001">
    <property type="protein sequence ID" value="GLR73521.1"/>
    <property type="molecule type" value="Genomic_DNA"/>
</dbReference>
<keyword evidence="1" id="KW-0597">Phosphoprotein</keyword>
<dbReference type="EMBL" id="MSCP01000002">
    <property type="protein sequence ID" value="PQJ87881.1"/>
    <property type="molecule type" value="Genomic_DNA"/>
</dbReference>
<dbReference type="InterPro" id="IPR051271">
    <property type="entry name" value="2C-system_Tx_regulators"/>
</dbReference>
<dbReference type="Gene3D" id="3.40.50.2300">
    <property type="match status" value="1"/>
</dbReference>
<feature type="modified residue" description="4-aspartylphosphate" evidence="1">
    <location>
        <position position="67"/>
    </location>
</feature>
<evidence type="ECO:0000259" key="2">
    <source>
        <dbReference type="PROSITE" id="PS50110"/>
    </source>
</evidence>
<dbReference type="Proteomes" id="UP000239273">
    <property type="component" value="Unassembled WGS sequence"/>
</dbReference>
<dbReference type="GO" id="GO:0000156">
    <property type="term" value="F:phosphorelay response regulator activity"/>
    <property type="evidence" value="ECO:0007669"/>
    <property type="project" value="TreeGrafter"/>
</dbReference>
<evidence type="ECO:0000313" key="4">
    <source>
        <dbReference type="EMBL" id="PQJ87881.1"/>
    </source>
</evidence>
<reference evidence="4 5" key="2">
    <citation type="submission" date="2016-12" db="EMBL/GenBank/DDBJ databases">
        <title>Diversity of luminous bacteria.</title>
        <authorList>
            <person name="Yoshizawa S."/>
            <person name="Kogure K."/>
        </authorList>
    </citation>
    <scope>NUCLEOTIDE SEQUENCE [LARGE SCALE GENOMIC DNA]</scope>
    <source>
        <strain evidence="4 5">NBRC 105001</strain>
    </source>
</reference>
<reference evidence="6" key="3">
    <citation type="journal article" date="2019" name="Int. J. Syst. Evol. Microbiol.">
        <title>The Global Catalogue of Microorganisms (GCM) 10K type strain sequencing project: providing services to taxonomists for standard genome sequencing and annotation.</title>
        <authorList>
            <consortium name="The Broad Institute Genomics Platform"/>
            <consortium name="The Broad Institute Genome Sequencing Center for Infectious Disease"/>
            <person name="Wu L."/>
            <person name="Ma J."/>
        </authorList>
    </citation>
    <scope>NUCLEOTIDE SEQUENCE [LARGE SCALE GENOMIC DNA]</scope>
    <source>
        <strain evidence="6">NBRC 105001</strain>
    </source>
</reference>
<sequence>MNLLKNIEQKKKIEQFNILIVDDCRVSSLSLSKLLMLLGFKSISYAHSYQQALQMCAKKHYSLLFIDYHLEQILNGSELYDLLKEKGFIQPYTRVITISGDNTTQTVLSTLSKGNGDYLCKPISQSILSYKMADAYQEFQIFKHLYFLKKEGNNLEALKEKTTYLAKTKNLNELDLFLFDLFLPDNKEELIKLCQQPEFVNRRNYILVKLQLEAELHLTSTDELIQKTDSLCRKHPLFASAFDFLSSLQIQQLRYEDALFSAHAALELTPSVPSRALKTLKLALNCNNKSYFLKSSHLLANHLPIADQNWCSYVAECFSYFGEYIQNCQSESDKKQLLLEQKNFVRRSEYRLTETQKKQLSILFSFSECKQLIKEGDIVKAKQITLKVTQPYFDNLHRLNSVVLIELLYLLSFFGELWLLEKVNSVIKTKHQFNDYCLDYLKVLKNDTQLKESMLILSYTINQVDSLYNNALPINELHEKLDRYQKAFVQFPYSSELSIGLLECYIALSMDNPAKISTMVSLIQNMPLSQHLMERRDTILKKLHANENFIEERNSELCGSTFIKKIELKEPNSSSPELPTKQV</sequence>
<evidence type="ECO:0000256" key="1">
    <source>
        <dbReference type="PROSITE-ProRule" id="PRU00169"/>
    </source>
</evidence>
<feature type="domain" description="Response regulatory" evidence="2">
    <location>
        <begin position="17"/>
        <end position="136"/>
    </location>
</feature>
<organism evidence="4 5">
    <name type="scientific">Aliivibrio sifiae</name>
    <dbReference type="NCBI Taxonomy" id="566293"/>
    <lineage>
        <taxon>Bacteria</taxon>
        <taxon>Pseudomonadati</taxon>
        <taxon>Pseudomonadota</taxon>
        <taxon>Gammaproteobacteria</taxon>
        <taxon>Vibrionales</taxon>
        <taxon>Vibrionaceae</taxon>
        <taxon>Aliivibrio</taxon>
    </lineage>
</organism>
<dbReference type="RefSeq" id="WP_105064182.1">
    <property type="nucleotide sequence ID" value="NZ_BSOU01000001.1"/>
</dbReference>
<name>A0A2S7X970_9GAMM</name>
<comment type="caution">
    <text evidence="4">The sequence shown here is derived from an EMBL/GenBank/DDBJ whole genome shotgun (WGS) entry which is preliminary data.</text>
</comment>
<evidence type="ECO:0000313" key="6">
    <source>
        <dbReference type="Proteomes" id="UP001156660"/>
    </source>
</evidence>
<dbReference type="PANTHER" id="PTHR45526">
    <property type="entry name" value="TRANSCRIPTIONAL REGULATORY PROTEIN DPIA"/>
    <property type="match status" value="1"/>
</dbReference>
<gene>
    <name evidence="4" type="ORF">BTO23_17525</name>
    <name evidence="3" type="ORF">GCM10007855_03940</name>
</gene>
<proteinExistence type="predicted"/>
<dbReference type="InterPro" id="IPR011006">
    <property type="entry name" value="CheY-like_superfamily"/>
</dbReference>
<dbReference type="Proteomes" id="UP001156660">
    <property type="component" value="Unassembled WGS sequence"/>
</dbReference>
<reference evidence="3" key="1">
    <citation type="journal article" date="2014" name="Int. J. Syst. Evol. Microbiol.">
        <title>Complete genome of a new Firmicutes species belonging to the dominant human colonic microbiota ('Ruminococcus bicirculans') reveals two chromosomes and a selective capacity to utilize plant glucans.</title>
        <authorList>
            <consortium name="NISC Comparative Sequencing Program"/>
            <person name="Wegmann U."/>
            <person name="Louis P."/>
            <person name="Goesmann A."/>
            <person name="Henrissat B."/>
            <person name="Duncan S.H."/>
            <person name="Flint H.J."/>
        </authorList>
    </citation>
    <scope>NUCLEOTIDE SEQUENCE</scope>
    <source>
        <strain evidence="3">NBRC 105001</strain>
    </source>
</reference>
<dbReference type="PROSITE" id="PS50110">
    <property type="entry name" value="RESPONSE_REGULATORY"/>
    <property type="match status" value="1"/>
</dbReference>
<dbReference type="PANTHER" id="PTHR45526:SF1">
    <property type="entry name" value="TRANSCRIPTIONAL REGULATORY PROTEIN DCUR-RELATED"/>
    <property type="match status" value="1"/>
</dbReference>
<dbReference type="Pfam" id="PF00072">
    <property type="entry name" value="Response_reg"/>
    <property type="match status" value="1"/>
</dbReference>